<accession>A0AAQ3XJC8</accession>
<evidence type="ECO:0000256" key="4">
    <source>
        <dbReference type="ARBA" id="ARBA00022692"/>
    </source>
</evidence>
<feature type="transmembrane region" description="Helical" evidence="7">
    <location>
        <begin position="231"/>
        <end position="261"/>
    </location>
</feature>
<dbReference type="PANTHER" id="PTHR15486:SF54">
    <property type="entry name" value="GLYCEROL-3-PHOSPHATE ACYLTRANSFERASE 7"/>
    <property type="match status" value="1"/>
</dbReference>
<evidence type="ECO:0000313" key="9">
    <source>
        <dbReference type="EMBL" id="WVZ98832.1"/>
    </source>
</evidence>
<dbReference type="Gene3D" id="1.20.1440.100">
    <property type="entry name" value="SG protein - dephosphorylation function"/>
    <property type="match status" value="1"/>
</dbReference>
<evidence type="ECO:0000256" key="5">
    <source>
        <dbReference type="ARBA" id="ARBA00022989"/>
    </source>
</evidence>
<evidence type="ECO:0000256" key="6">
    <source>
        <dbReference type="ARBA" id="ARBA00023136"/>
    </source>
</evidence>
<keyword evidence="10" id="KW-1185">Reference proteome</keyword>
<keyword evidence="6 7" id="KW-0472">Membrane</keyword>
<evidence type="ECO:0000256" key="7">
    <source>
        <dbReference type="SAM" id="Phobius"/>
    </source>
</evidence>
<proteinExistence type="inferred from homology"/>
<dbReference type="SMART" id="SM00563">
    <property type="entry name" value="PlsC"/>
    <property type="match status" value="1"/>
</dbReference>
<evidence type="ECO:0000259" key="8">
    <source>
        <dbReference type="SMART" id="SM00563"/>
    </source>
</evidence>
<dbReference type="GO" id="GO:0090447">
    <property type="term" value="F:glycerol-3-phosphate 2-O-acyltransferase activity"/>
    <property type="evidence" value="ECO:0007669"/>
    <property type="project" value="TreeGrafter"/>
</dbReference>
<evidence type="ECO:0000313" key="10">
    <source>
        <dbReference type="Proteomes" id="UP001341281"/>
    </source>
</evidence>
<evidence type="ECO:0000256" key="3">
    <source>
        <dbReference type="ARBA" id="ARBA00022679"/>
    </source>
</evidence>
<feature type="domain" description="Phospholipid/glycerol acyltransferase" evidence="8">
    <location>
        <begin position="295"/>
        <end position="396"/>
    </location>
</feature>
<comment type="similarity">
    <text evidence="2">Belongs to the GPAT/DAPAT family.</text>
</comment>
<dbReference type="GO" id="GO:0010143">
    <property type="term" value="P:cutin biosynthetic process"/>
    <property type="evidence" value="ECO:0007669"/>
    <property type="project" value="TreeGrafter"/>
</dbReference>
<dbReference type="Pfam" id="PF23270">
    <property type="entry name" value="HAD_RAM2_N"/>
    <property type="match status" value="1"/>
</dbReference>
<sequence length="509" mass="55080">MVTMPASAPSRRSVVAELEGALLRRADTFPYFMLVAFEASGLPRFAALLALWPLLRLLELAGRRGLALRAAAFVATAGVPRAEVEAVSRAVLPKFMADDVDPAAWAAFGACEGRRVVVTAMPRVMVERFAKEHLGAHDVVGCDLEYSRLRRSTGLLRGGGGEAVADRVRALFAGAERPDLGIGRSEMARSFLPFCKEQLRPPFTTADDTASAPPFRPVIFHDGRLVCRPTAFMSVVILLWLPLGVLVAFVRIAVGLMVPIWTIPHIAPIFGGAVIMHGRAPPPVGDADGASPSGVLFVCTHRTLMDPVVLATVLGRRVAAVTYSISRLSEVLSPIPTVRLTRDRDVDAARMRAELARGDVAVCPEGTTCREPFLLRFSALFAELSDRIVPVAMNYRVGLFHPTTARGWKAMDPIFFFMNPRPVYEVTFLNQLPAEATCAAGKSAVDVANYVQRILAATLGFECTSLTRKDKYRVLAGNDGIVVNAAKPAAAGKTAWQSRIKEVLGFLLH</sequence>
<keyword evidence="4 7" id="KW-0812">Transmembrane</keyword>
<dbReference type="AlphaFoldDB" id="A0AAQ3XJC8"/>
<dbReference type="InterPro" id="IPR002123">
    <property type="entry name" value="Plipid/glycerol_acylTrfase"/>
</dbReference>
<evidence type="ECO:0000256" key="2">
    <source>
        <dbReference type="ARBA" id="ARBA00007937"/>
    </source>
</evidence>
<dbReference type="GO" id="GO:0016791">
    <property type="term" value="F:phosphatase activity"/>
    <property type="evidence" value="ECO:0007669"/>
    <property type="project" value="TreeGrafter"/>
</dbReference>
<dbReference type="InterPro" id="IPR023214">
    <property type="entry name" value="HAD_sf"/>
</dbReference>
<dbReference type="CDD" id="cd06551">
    <property type="entry name" value="LPLAT"/>
    <property type="match status" value="1"/>
</dbReference>
<organism evidence="9 10">
    <name type="scientific">Paspalum notatum var. saurae</name>
    <dbReference type="NCBI Taxonomy" id="547442"/>
    <lineage>
        <taxon>Eukaryota</taxon>
        <taxon>Viridiplantae</taxon>
        <taxon>Streptophyta</taxon>
        <taxon>Embryophyta</taxon>
        <taxon>Tracheophyta</taxon>
        <taxon>Spermatophyta</taxon>
        <taxon>Magnoliopsida</taxon>
        <taxon>Liliopsida</taxon>
        <taxon>Poales</taxon>
        <taxon>Poaceae</taxon>
        <taxon>PACMAD clade</taxon>
        <taxon>Panicoideae</taxon>
        <taxon>Andropogonodae</taxon>
        <taxon>Paspaleae</taxon>
        <taxon>Paspalinae</taxon>
        <taxon>Paspalum</taxon>
    </lineage>
</organism>
<keyword evidence="3" id="KW-0808">Transferase</keyword>
<dbReference type="Proteomes" id="UP001341281">
    <property type="component" value="Chromosome 10"/>
</dbReference>
<dbReference type="EMBL" id="CP144754">
    <property type="protein sequence ID" value="WVZ98832.1"/>
    <property type="molecule type" value="Genomic_DNA"/>
</dbReference>
<dbReference type="GO" id="GO:0016020">
    <property type="term" value="C:membrane"/>
    <property type="evidence" value="ECO:0007669"/>
    <property type="project" value="UniProtKB-SubCell"/>
</dbReference>
<gene>
    <name evidence="9" type="ORF">U9M48_044210</name>
</gene>
<dbReference type="Gene3D" id="3.40.50.1000">
    <property type="entry name" value="HAD superfamily/HAD-like"/>
    <property type="match status" value="1"/>
</dbReference>
<dbReference type="SUPFAM" id="SSF69593">
    <property type="entry name" value="Glycerol-3-phosphate (1)-acyltransferase"/>
    <property type="match status" value="1"/>
</dbReference>
<protein>
    <recommendedName>
        <fullName evidence="8">Phospholipid/glycerol acyltransferase domain-containing protein</fullName>
    </recommendedName>
</protein>
<keyword evidence="5 7" id="KW-1133">Transmembrane helix</keyword>
<evidence type="ECO:0000256" key="1">
    <source>
        <dbReference type="ARBA" id="ARBA00004141"/>
    </source>
</evidence>
<reference evidence="9 10" key="1">
    <citation type="submission" date="2024-02" db="EMBL/GenBank/DDBJ databases">
        <title>High-quality chromosome-scale genome assembly of Pensacola bahiagrass (Paspalum notatum Flugge var. saurae).</title>
        <authorList>
            <person name="Vega J.M."/>
            <person name="Podio M."/>
            <person name="Orjuela J."/>
            <person name="Siena L.A."/>
            <person name="Pessino S.C."/>
            <person name="Combes M.C."/>
            <person name="Mariac C."/>
            <person name="Albertini E."/>
            <person name="Pupilli F."/>
            <person name="Ortiz J.P.A."/>
            <person name="Leblanc O."/>
        </authorList>
    </citation>
    <scope>NUCLEOTIDE SEQUENCE [LARGE SCALE GENOMIC DNA]</scope>
    <source>
        <strain evidence="9">R1</strain>
        <tissue evidence="9">Leaf</tissue>
    </source>
</reference>
<dbReference type="InterPro" id="IPR056462">
    <property type="entry name" value="HAD_RAM2/GPAT1-8"/>
</dbReference>
<comment type="subcellular location">
    <subcellularLocation>
        <location evidence="1">Membrane</location>
        <topology evidence="1">Multi-pass membrane protein</topology>
    </subcellularLocation>
</comment>
<dbReference type="PANTHER" id="PTHR15486">
    <property type="entry name" value="ANCIENT UBIQUITOUS PROTEIN"/>
    <property type="match status" value="1"/>
</dbReference>
<name>A0AAQ3XJC8_PASNO</name>